<sequence>MPRDRISIFTPGCPKPGPTQAKPSSEHGSAWRLCRCVDERMNSVMARRPWSFKEDRRLMELAKSSTSLEEAAKLLGRSPDAIKRMALRLGLSLKSKGTKKN</sequence>
<evidence type="ECO:0000256" key="1">
    <source>
        <dbReference type="SAM" id="MobiDB-lite"/>
    </source>
</evidence>
<proteinExistence type="predicted"/>
<organism evidence="2 3">
    <name type="scientific">Bradyrhizobium diazoefficiens SEMIA 5080</name>
    <dbReference type="NCBI Taxonomy" id="754504"/>
    <lineage>
        <taxon>Bacteria</taxon>
        <taxon>Pseudomonadati</taxon>
        <taxon>Pseudomonadota</taxon>
        <taxon>Alphaproteobacteria</taxon>
        <taxon>Hyphomicrobiales</taxon>
        <taxon>Nitrobacteraceae</taxon>
        <taxon>Bradyrhizobium</taxon>
    </lineage>
</organism>
<comment type="caution">
    <text evidence="2">The sequence shown here is derived from an EMBL/GenBank/DDBJ whole genome shotgun (WGS) entry which is preliminary data.</text>
</comment>
<protein>
    <submittedName>
        <fullName evidence="2">Uncharacterized protein</fullName>
    </submittedName>
</protein>
<name>A0A837CET4_9BRAD</name>
<dbReference type="AlphaFoldDB" id="A0A837CET4"/>
<dbReference type="EMBL" id="ADOU02000004">
    <property type="protein sequence ID" value="KGJ67826.1"/>
    <property type="molecule type" value="Genomic_DNA"/>
</dbReference>
<evidence type="ECO:0000313" key="3">
    <source>
        <dbReference type="Proteomes" id="UP000024900"/>
    </source>
</evidence>
<dbReference type="Proteomes" id="UP000024900">
    <property type="component" value="Unassembled WGS sequence"/>
</dbReference>
<gene>
    <name evidence="2" type="ORF">BJA5080_01275</name>
</gene>
<reference evidence="2 3" key="1">
    <citation type="journal article" date="2014" name="BMC Genomics">
        <title>Comparative genomics of Bradyrhizobium japonicum CPAC 15 and Bradyrhizobium diazoefficiens CPAC 7: elite model strains for understanding symbiotic performance with soybean.</title>
        <authorList>
            <person name="Siqueira A.F."/>
            <person name="Ormeno-Orrillo E."/>
            <person name="Souza R.C."/>
            <person name="Rodrigues E.P."/>
            <person name="Almeida L.G."/>
            <person name="Barcellos F.G."/>
            <person name="Batista J.S."/>
            <person name="Nakatami A.S."/>
            <person name="Martinez-Romero E."/>
            <person name="Vasconcelos A.T."/>
            <person name="Hungria M."/>
        </authorList>
    </citation>
    <scope>NUCLEOTIDE SEQUENCE [LARGE SCALE GENOMIC DNA]</scope>
    <source>
        <strain evidence="2 3">SEMIA 5080</strain>
    </source>
</reference>
<feature type="region of interest" description="Disordered" evidence="1">
    <location>
        <begin position="1"/>
        <end position="28"/>
    </location>
</feature>
<accession>A0A837CET4</accession>
<evidence type="ECO:0000313" key="2">
    <source>
        <dbReference type="EMBL" id="KGJ67826.1"/>
    </source>
</evidence>